<dbReference type="AlphaFoldDB" id="A0A5C6CCR0"/>
<dbReference type="EMBL" id="SJPT01000007">
    <property type="protein sequence ID" value="TWU21206.1"/>
    <property type="molecule type" value="Genomic_DNA"/>
</dbReference>
<evidence type="ECO:0000313" key="3">
    <source>
        <dbReference type="Proteomes" id="UP000316304"/>
    </source>
</evidence>
<accession>A0A5C6CCR0</accession>
<sequence length="55" mass="5794">MPCFDRKIKPNQVLGIPIFLFIFGPGGLSGCGSGFLLALIRVIRGPTSAGGFARE</sequence>
<reference evidence="2 3" key="1">
    <citation type="submission" date="2019-02" db="EMBL/GenBank/DDBJ databases">
        <title>Deep-cultivation of Planctomycetes and their phenomic and genomic characterization uncovers novel biology.</title>
        <authorList>
            <person name="Wiegand S."/>
            <person name="Jogler M."/>
            <person name="Boedeker C."/>
            <person name="Pinto D."/>
            <person name="Vollmers J."/>
            <person name="Rivas-Marin E."/>
            <person name="Kohn T."/>
            <person name="Peeters S.H."/>
            <person name="Heuer A."/>
            <person name="Rast P."/>
            <person name="Oberbeckmann S."/>
            <person name="Bunk B."/>
            <person name="Jeske O."/>
            <person name="Meyerdierks A."/>
            <person name="Storesund J.E."/>
            <person name="Kallscheuer N."/>
            <person name="Luecker S."/>
            <person name="Lage O.M."/>
            <person name="Pohl T."/>
            <person name="Merkel B.J."/>
            <person name="Hornburger P."/>
            <person name="Mueller R.-W."/>
            <person name="Bruemmer F."/>
            <person name="Labrenz M."/>
            <person name="Spormann A.M."/>
            <person name="Op Den Camp H."/>
            <person name="Overmann J."/>
            <person name="Amann R."/>
            <person name="Jetten M.S.M."/>
            <person name="Mascher T."/>
            <person name="Medema M.H."/>
            <person name="Devos D.P."/>
            <person name="Kaster A.-K."/>
            <person name="Ovreas L."/>
            <person name="Rohde M."/>
            <person name="Galperin M.Y."/>
            <person name="Jogler C."/>
        </authorList>
    </citation>
    <scope>NUCLEOTIDE SEQUENCE [LARGE SCALE GENOMIC DNA]</scope>
    <source>
        <strain evidence="2 3">Pla52o</strain>
    </source>
</reference>
<dbReference type="PROSITE" id="PS51257">
    <property type="entry name" value="PROKAR_LIPOPROTEIN"/>
    <property type="match status" value="1"/>
</dbReference>
<gene>
    <name evidence="2" type="ORF">Pla52o_42400</name>
</gene>
<organism evidence="2 3">
    <name type="scientific">Novipirellula galeiformis</name>
    <dbReference type="NCBI Taxonomy" id="2528004"/>
    <lineage>
        <taxon>Bacteria</taxon>
        <taxon>Pseudomonadati</taxon>
        <taxon>Planctomycetota</taxon>
        <taxon>Planctomycetia</taxon>
        <taxon>Pirellulales</taxon>
        <taxon>Pirellulaceae</taxon>
        <taxon>Novipirellula</taxon>
    </lineage>
</organism>
<protein>
    <submittedName>
        <fullName evidence="2">Uncharacterized protein</fullName>
    </submittedName>
</protein>
<keyword evidence="3" id="KW-1185">Reference proteome</keyword>
<keyword evidence="1" id="KW-1133">Transmembrane helix</keyword>
<keyword evidence="1" id="KW-0472">Membrane</keyword>
<evidence type="ECO:0000313" key="2">
    <source>
        <dbReference type="EMBL" id="TWU21206.1"/>
    </source>
</evidence>
<proteinExistence type="predicted"/>
<comment type="caution">
    <text evidence="2">The sequence shown here is derived from an EMBL/GenBank/DDBJ whole genome shotgun (WGS) entry which is preliminary data.</text>
</comment>
<dbReference type="Proteomes" id="UP000316304">
    <property type="component" value="Unassembled WGS sequence"/>
</dbReference>
<evidence type="ECO:0000256" key="1">
    <source>
        <dbReference type="SAM" id="Phobius"/>
    </source>
</evidence>
<feature type="transmembrane region" description="Helical" evidence="1">
    <location>
        <begin position="14"/>
        <end position="40"/>
    </location>
</feature>
<keyword evidence="1" id="KW-0812">Transmembrane</keyword>
<name>A0A5C6CCR0_9BACT</name>